<name>A0ABT1EG71_9FIRM</name>
<dbReference type="Proteomes" id="UP001523565">
    <property type="component" value="Unassembled WGS sequence"/>
</dbReference>
<dbReference type="EMBL" id="JAMZFV010000004">
    <property type="protein sequence ID" value="MCP1109506.1"/>
    <property type="molecule type" value="Genomic_DNA"/>
</dbReference>
<sequence>MRKIIVSVCMILMLILTSCKEDKSTDTEVLKPQNDAAEVEGAITTFPINDSLEFQYRLQDDWIELDSFRDEDSGYYNISYGKEGDLGSDTITLSYTRLPGMVTIAQAQDWIDGKVLYYQQSADEVTSEKNGDLDGKPIYLITMIDAVSVKREYWVINDDEVFIVDEQSVAGGEDEASGDTQEQTKLIL</sequence>
<comment type="caution">
    <text evidence="1">The sequence shown here is derived from an EMBL/GenBank/DDBJ whole genome shotgun (WGS) entry which is preliminary data.</text>
</comment>
<organism evidence="1 2">
    <name type="scientific">Ohessyouella blattaphilus</name>
    <dbReference type="NCBI Taxonomy" id="2949333"/>
    <lineage>
        <taxon>Bacteria</taxon>
        <taxon>Bacillati</taxon>
        <taxon>Bacillota</taxon>
        <taxon>Clostridia</taxon>
        <taxon>Lachnospirales</taxon>
        <taxon>Lachnospiraceae</taxon>
        <taxon>Ohessyouella</taxon>
    </lineage>
</organism>
<accession>A0ABT1EG71</accession>
<reference evidence="1 2" key="1">
    <citation type="journal article" date="2022" name="Genome Biol. Evol.">
        <title>Host diet, physiology and behaviors set the stage for Lachnospiraceae cladogenesis.</title>
        <authorList>
            <person name="Vera-Ponce De Leon A."/>
            <person name="Schneider M."/>
            <person name="Jahnes B.C."/>
            <person name="Sadowski V."/>
            <person name="Camuy-Velez L.A."/>
            <person name="Duan J."/>
            <person name="Sabree Z.L."/>
        </authorList>
    </citation>
    <scope>NUCLEOTIDE SEQUENCE [LARGE SCALE GENOMIC DNA]</scope>
    <source>
        <strain evidence="1 2">PAL227</strain>
    </source>
</reference>
<protein>
    <submittedName>
        <fullName evidence="1">Uncharacterized protein</fullName>
    </submittedName>
</protein>
<evidence type="ECO:0000313" key="1">
    <source>
        <dbReference type="EMBL" id="MCP1109506.1"/>
    </source>
</evidence>
<gene>
    <name evidence="1" type="ORF">NK118_04485</name>
</gene>
<dbReference type="RefSeq" id="WP_262068413.1">
    <property type="nucleotide sequence ID" value="NZ_JAMXOC010000004.1"/>
</dbReference>
<dbReference type="PROSITE" id="PS51257">
    <property type="entry name" value="PROKAR_LIPOPROTEIN"/>
    <property type="match status" value="1"/>
</dbReference>
<evidence type="ECO:0000313" key="2">
    <source>
        <dbReference type="Proteomes" id="UP001523565"/>
    </source>
</evidence>
<proteinExistence type="predicted"/>
<keyword evidence="2" id="KW-1185">Reference proteome</keyword>